<dbReference type="AlphaFoldDB" id="A0A9Q9CJK2"/>
<dbReference type="RefSeq" id="WP_055305466.1">
    <property type="nucleotide sequence ID" value="NZ_CP071251.1"/>
</dbReference>
<name>A0A9Q9CJK2_9FIRM</name>
<dbReference type="InterPro" id="IPR029063">
    <property type="entry name" value="SAM-dependent_MTases_sf"/>
</dbReference>
<sequence>MIITTAFDETEELIIKAKELSESLQVPYMARNKKTVKYLLEHVDPHIFVVNNQRGLSYYEQGQEEVFFHPNMAMHRIKQIKNGQSDSLMTACQLKEGMTFLDCTLGLASDTLVANYIVGPTGKVISLEKSFPLSVLVREGLQYYATNEKLEWKAIIDQVSIINTDNLDYLKQCPDESVDVVYFDFMFNQSVESSHGIKIIKPIVSYDVMTEEHVQEALRVAKERVVVKSSYGNHQLGKLGFQIDRQNQKRHFFYGVIEKSYK</sequence>
<gene>
    <name evidence="1" type="ORF">J0J70_10685</name>
</gene>
<keyword evidence="1" id="KW-0489">Methyltransferase</keyword>
<dbReference type="SUPFAM" id="SSF53335">
    <property type="entry name" value="S-adenosyl-L-methionine-dependent methyltransferases"/>
    <property type="match status" value="1"/>
</dbReference>
<evidence type="ECO:0000313" key="2">
    <source>
        <dbReference type="Proteomes" id="UP001058072"/>
    </source>
</evidence>
<organism evidence="1 2">
    <name type="scientific">Turicibacter bilis</name>
    <dbReference type="NCBI Taxonomy" id="2735723"/>
    <lineage>
        <taxon>Bacteria</taxon>
        <taxon>Bacillati</taxon>
        <taxon>Bacillota</taxon>
        <taxon>Erysipelotrichia</taxon>
        <taxon>Erysipelotrichales</taxon>
        <taxon>Turicibacteraceae</taxon>
        <taxon>Turicibacter</taxon>
    </lineage>
</organism>
<reference evidence="1" key="1">
    <citation type="submission" date="2021-03" db="EMBL/GenBank/DDBJ databases">
        <title>Comparative Genomics and Metabolomics in the genus Turicibacter.</title>
        <authorList>
            <person name="Maki J."/>
            <person name="Looft T."/>
        </authorList>
    </citation>
    <scope>NUCLEOTIDE SEQUENCE</scope>
    <source>
        <strain evidence="1">ISU324</strain>
    </source>
</reference>
<dbReference type="EMBL" id="CP071250">
    <property type="protein sequence ID" value="UUF09725.1"/>
    <property type="molecule type" value="Genomic_DNA"/>
</dbReference>
<dbReference type="Gene3D" id="3.40.50.150">
    <property type="entry name" value="Vaccinia Virus protein VP39"/>
    <property type="match status" value="1"/>
</dbReference>
<proteinExistence type="predicted"/>
<evidence type="ECO:0000313" key="1">
    <source>
        <dbReference type="EMBL" id="UUF09725.1"/>
    </source>
</evidence>
<dbReference type="PANTHER" id="PTHR36112">
    <property type="entry name" value="RIBOSOMAL RNA SMALL SUBUNIT METHYLTRANSFERASE J"/>
    <property type="match status" value="1"/>
</dbReference>
<keyword evidence="1" id="KW-0808">Transferase</keyword>
<dbReference type="PANTHER" id="PTHR36112:SF1">
    <property type="entry name" value="RIBOSOMAL RNA SMALL SUBUNIT METHYLTRANSFERASE J"/>
    <property type="match status" value="1"/>
</dbReference>
<dbReference type="Pfam" id="PF04445">
    <property type="entry name" value="SAM_MT"/>
    <property type="match status" value="1"/>
</dbReference>
<accession>A0A9Q9CJK2</accession>
<dbReference type="Proteomes" id="UP001058072">
    <property type="component" value="Chromosome"/>
</dbReference>
<protein>
    <submittedName>
        <fullName evidence="1">Class I SAM-dependent methyltransferase</fullName>
    </submittedName>
</protein>
<dbReference type="GO" id="GO:0008990">
    <property type="term" value="F:rRNA (guanine-N2-)-methyltransferase activity"/>
    <property type="evidence" value="ECO:0007669"/>
    <property type="project" value="InterPro"/>
</dbReference>
<dbReference type="InterPro" id="IPR007536">
    <property type="entry name" value="16SrRNA_methylTrfase_J"/>
</dbReference>